<sequence length="143" mass="15933">MIKLAMDIDLNSHGVVAVIVKDGKFLMIKEAQKLLNGHWGPPHGVCSPEDVNEEATIIRKTKSETGLEVIPIKKITTASADTKVKTISFWLTEMPGEQNIFLDEAAASEYGWFTIEEALNLPLYPGTKKFFENIKNGKFLVIE</sequence>
<dbReference type="PROSITE" id="PS51462">
    <property type="entry name" value="NUDIX"/>
    <property type="match status" value="1"/>
</dbReference>
<dbReference type="Pfam" id="PF00293">
    <property type="entry name" value="NUDIX"/>
    <property type="match status" value="1"/>
</dbReference>
<dbReference type="Proteomes" id="UP000231407">
    <property type="component" value="Unassembled WGS sequence"/>
</dbReference>
<dbReference type="GO" id="GO:0006167">
    <property type="term" value="P:AMP biosynthetic process"/>
    <property type="evidence" value="ECO:0007669"/>
    <property type="project" value="TreeGrafter"/>
</dbReference>
<dbReference type="InterPro" id="IPR051325">
    <property type="entry name" value="Nudix_hydrolase_domain"/>
</dbReference>
<evidence type="ECO:0000313" key="4">
    <source>
        <dbReference type="Proteomes" id="UP000231407"/>
    </source>
</evidence>
<dbReference type="AlphaFoldDB" id="A0A2M7AT61"/>
<dbReference type="InterPro" id="IPR000086">
    <property type="entry name" value="NUDIX_hydrolase_dom"/>
</dbReference>
<evidence type="ECO:0000313" key="3">
    <source>
        <dbReference type="EMBL" id="PIU73810.1"/>
    </source>
</evidence>
<dbReference type="GO" id="GO:0006754">
    <property type="term" value="P:ATP biosynthetic process"/>
    <property type="evidence" value="ECO:0007669"/>
    <property type="project" value="TreeGrafter"/>
</dbReference>
<dbReference type="GO" id="GO:0004081">
    <property type="term" value="F:bis(5'-nucleosyl)-tetraphosphatase (asymmetrical) activity"/>
    <property type="evidence" value="ECO:0007669"/>
    <property type="project" value="TreeGrafter"/>
</dbReference>
<name>A0A2M7AT61_9BACT</name>
<evidence type="ECO:0000259" key="2">
    <source>
        <dbReference type="PROSITE" id="PS51462"/>
    </source>
</evidence>
<dbReference type="PANTHER" id="PTHR21340">
    <property type="entry name" value="DIADENOSINE 5,5-P1,P4-TETRAPHOSPHATE PYROPHOSPHOHYDROLASE MUTT"/>
    <property type="match status" value="1"/>
</dbReference>
<dbReference type="SUPFAM" id="SSF55811">
    <property type="entry name" value="Nudix"/>
    <property type="match status" value="1"/>
</dbReference>
<dbReference type="InterPro" id="IPR015797">
    <property type="entry name" value="NUDIX_hydrolase-like_dom_sf"/>
</dbReference>
<comment type="caution">
    <text evidence="3">The sequence shown here is derived from an EMBL/GenBank/DDBJ whole genome shotgun (WGS) entry which is preliminary data.</text>
</comment>
<proteinExistence type="predicted"/>
<keyword evidence="1" id="KW-0378">Hydrolase</keyword>
<protein>
    <recommendedName>
        <fullName evidence="2">Nudix hydrolase domain-containing protein</fullName>
    </recommendedName>
</protein>
<dbReference type="PANTHER" id="PTHR21340:SF0">
    <property type="entry name" value="BIS(5'-NUCLEOSYL)-TETRAPHOSPHATASE [ASYMMETRICAL]"/>
    <property type="match status" value="1"/>
</dbReference>
<evidence type="ECO:0000256" key="1">
    <source>
        <dbReference type="ARBA" id="ARBA00022801"/>
    </source>
</evidence>
<dbReference type="Gene3D" id="3.90.79.10">
    <property type="entry name" value="Nucleoside Triphosphate Pyrophosphohydrolase"/>
    <property type="match status" value="1"/>
</dbReference>
<feature type="domain" description="Nudix hydrolase" evidence="2">
    <location>
        <begin position="10"/>
        <end position="136"/>
    </location>
</feature>
<accession>A0A2M7AT61</accession>
<dbReference type="EMBL" id="PEWA01000005">
    <property type="protein sequence ID" value="PIU73810.1"/>
    <property type="molecule type" value="Genomic_DNA"/>
</dbReference>
<organism evidence="3 4">
    <name type="scientific">Candidatus Shapirobacteria bacterium CG06_land_8_20_14_3_00_40_12</name>
    <dbReference type="NCBI Taxonomy" id="1974881"/>
    <lineage>
        <taxon>Bacteria</taxon>
        <taxon>Candidatus Shapironibacteriota</taxon>
    </lineage>
</organism>
<reference evidence="4" key="1">
    <citation type="submission" date="2017-09" db="EMBL/GenBank/DDBJ databases">
        <title>Depth-based differentiation of microbial function through sediment-hosted aquifers and enrichment of novel symbionts in the deep terrestrial subsurface.</title>
        <authorList>
            <person name="Probst A.J."/>
            <person name="Ladd B."/>
            <person name="Jarett J.K."/>
            <person name="Geller-Mcgrath D.E."/>
            <person name="Sieber C.M.K."/>
            <person name="Emerson J.B."/>
            <person name="Anantharaman K."/>
            <person name="Thomas B.C."/>
            <person name="Malmstrom R."/>
            <person name="Stieglmeier M."/>
            <person name="Klingl A."/>
            <person name="Woyke T."/>
            <person name="Ryan C.M."/>
            <person name="Banfield J.F."/>
        </authorList>
    </citation>
    <scope>NUCLEOTIDE SEQUENCE [LARGE SCALE GENOMIC DNA]</scope>
</reference>
<gene>
    <name evidence="3" type="ORF">COS78_00350</name>
</gene>